<dbReference type="PANTHER" id="PTHR21373:SF0">
    <property type="entry name" value="N-ALPHA-ACETYLTRANSFERASE 35, NATC AUXILIARY SUBUNIT"/>
    <property type="match status" value="1"/>
</dbReference>
<gene>
    <name evidence="7" type="ORF">NKR23_g4462</name>
</gene>
<comment type="subcellular location">
    <subcellularLocation>
        <location evidence="1">Cytoplasm</location>
    </subcellularLocation>
</comment>
<keyword evidence="8" id="KW-1185">Reference proteome</keyword>
<dbReference type="AlphaFoldDB" id="A0AA38VVA1"/>
<dbReference type="EMBL" id="JANBVO010000010">
    <property type="protein sequence ID" value="KAJ9149253.1"/>
    <property type="molecule type" value="Genomic_DNA"/>
</dbReference>
<dbReference type="Pfam" id="PF04112">
    <property type="entry name" value="Mak10"/>
    <property type="match status" value="1"/>
</dbReference>
<evidence type="ECO:0000256" key="4">
    <source>
        <dbReference type="SAM" id="MobiDB-lite"/>
    </source>
</evidence>
<feature type="region of interest" description="Disordered" evidence="4">
    <location>
        <begin position="1"/>
        <end position="37"/>
    </location>
</feature>
<evidence type="ECO:0000313" key="7">
    <source>
        <dbReference type="EMBL" id="KAJ9149253.1"/>
    </source>
</evidence>
<evidence type="ECO:0000313" key="8">
    <source>
        <dbReference type="Proteomes" id="UP001174694"/>
    </source>
</evidence>
<feature type="domain" description="NAA35-like TPR repeats" evidence="6">
    <location>
        <begin position="336"/>
        <end position="664"/>
    </location>
</feature>
<proteinExistence type="inferred from homology"/>
<dbReference type="PANTHER" id="PTHR21373">
    <property type="entry name" value="GLUCOSE REPRESSIBLE PROTEIN MAK10"/>
    <property type="match status" value="1"/>
</dbReference>
<feature type="domain" description="NAA35-like N-terminal" evidence="5">
    <location>
        <begin position="56"/>
        <end position="218"/>
    </location>
</feature>
<reference evidence="7" key="1">
    <citation type="submission" date="2022-07" db="EMBL/GenBank/DDBJ databases">
        <title>Fungi with potential for degradation of polypropylene.</title>
        <authorList>
            <person name="Gostincar C."/>
        </authorList>
    </citation>
    <scope>NUCLEOTIDE SEQUENCE</scope>
    <source>
        <strain evidence="7">EXF-13308</strain>
    </source>
</reference>
<dbReference type="Proteomes" id="UP001174694">
    <property type="component" value="Unassembled WGS sequence"/>
</dbReference>
<protein>
    <submittedName>
        <fullName evidence="7">N-alpha-acetyltransferase 35, NatC auxiliary subunit</fullName>
    </submittedName>
</protein>
<dbReference type="Pfam" id="PF25789">
    <property type="entry name" value="TPR_NAA35"/>
    <property type="match status" value="1"/>
</dbReference>
<accession>A0AA38VVA1</accession>
<name>A0AA38VVA1_9PEZI</name>
<keyword evidence="3" id="KW-0963">Cytoplasm</keyword>
<dbReference type="GO" id="GO:0031417">
    <property type="term" value="C:NatC complex"/>
    <property type="evidence" value="ECO:0007669"/>
    <property type="project" value="InterPro"/>
</dbReference>
<evidence type="ECO:0000259" key="6">
    <source>
        <dbReference type="Pfam" id="PF25789"/>
    </source>
</evidence>
<comment type="caution">
    <text evidence="7">The sequence shown here is derived from an EMBL/GenBank/DDBJ whole genome shotgun (WGS) entry which is preliminary data.</text>
</comment>
<evidence type="ECO:0000256" key="2">
    <source>
        <dbReference type="ARBA" id="ARBA00006289"/>
    </source>
</evidence>
<evidence type="ECO:0000256" key="3">
    <source>
        <dbReference type="ARBA" id="ARBA00022490"/>
    </source>
</evidence>
<evidence type="ECO:0000259" key="5">
    <source>
        <dbReference type="Pfam" id="PF04112"/>
    </source>
</evidence>
<comment type="similarity">
    <text evidence="2">Belongs to the MAK10 family.</text>
</comment>
<dbReference type="InterPro" id="IPR007244">
    <property type="entry name" value="Naa35_N"/>
</dbReference>
<evidence type="ECO:0000256" key="1">
    <source>
        <dbReference type="ARBA" id="ARBA00004496"/>
    </source>
</evidence>
<dbReference type="InterPro" id="IPR057983">
    <property type="entry name" value="NAA35-like_N"/>
</dbReference>
<organism evidence="7 8">
    <name type="scientific">Pleurostoma richardsiae</name>
    <dbReference type="NCBI Taxonomy" id="41990"/>
    <lineage>
        <taxon>Eukaryota</taxon>
        <taxon>Fungi</taxon>
        <taxon>Dikarya</taxon>
        <taxon>Ascomycota</taxon>
        <taxon>Pezizomycotina</taxon>
        <taxon>Sordariomycetes</taxon>
        <taxon>Sordariomycetidae</taxon>
        <taxon>Calosphaeriales</taxon>
        <taxon>Pleurostomataceae</taxon>
        <taxon>Pleurostoma</taxon>
    </lineage>
</organism>
<sequence length="760" mass="86045">MQDETAVSQEFLGLSLNHQSESPDGSEPPPPKITSEGVISTDITDKFVAASKTLAPGELIKDGFFTLFEAVGALEIMDPKMDSGCLASGESLDEDYDVSRPLLPKEVLGIIDQLLCHEMAWHLGYPLSQTLLTNVYIDSILEPTPATLEDAHFIRDRNAPSRQDPMLSVLRAYCLGLLKACWYVNERIKFEHYYEEEDFVTNTYHRSLLDNIDREDIREIIQDARTLVQSLSHQISEEVSRALDFRLELRYALLRAIELSELRSNPESLKTPWIQMQMILEPINKSHPLGVAVPEAFSTKLQRRLASTMPPRPIVHLSFDDAYGHLKKLFVDGVEVTDVLKYNDSQSLLNFVISFQAKKPQPLVYIRTLLQNYLFKDMVLLGSLSIRQVFDDDLSIVSMPCSRLLDPSNDAVEAVHDPRFAMAHQMEIFRQRAAQSYLDIFRAFCQNRCRVRRTLCHTIQDWETVQVDAEEIDQLLQVQLEEKPMTNPGVGSGVDPAYSLPLSSWAYLYKLRLMEWIVQLGFELEVYQPNELAGMYWYLAYLAKTRAQHTERIKAFTVQSLNEHRAHPRTFTAAQEAQFTRSLSYLRATMLDAAVTWELADALSSLYTVLDRTGLIEPPRHPYGSDSLRYEVRMKPFASIGLPELPSFQAFTAAVTQPETPTAALLDFAERAIAGAKKGYEVLTKFSEAEAFTANTHDRWLGGTKNCLKSVIFAGLSVATLKGVLAKPAEDGTIRAKVEVPTPDKSYHEWWIVPRITRVA</sequence>
<dbReference type="InterPro" id="IPR057982">
    <property type="entry name" value="TPR_NAA35"/>
</dbReference>